<dbReference type="HOGENOM" id="CLU_068456_1_0_4"/>
<evidence type="ECO:0000313" key="4">
    <source>
        <dbReference type="Proteomes" id="UP000002287"/>
    </source>
</evidence>
<dbReference type="InterPro" id="IPR014111">
    <property type="entry name" value="T4SS_TraF-like"/>
</dbReference>
<dbReference type="InterPro" id="IPR036249">
    <property type="entry name" value="Thioredoxin-like_sf"/>
</dbReference>
<dbReference type="InterPro" id="IPR039555">
    <property type="entry name" value="TraF/TrbB"/>
</dbReference>
<dbReference type="EMBL" id="CP000617">
    <property type="protein sequence ID" value="ABO59639.1"/>
    <property type="molecule type" value="Genomic_DNA"/>
</dbReference>
<evidence type="ECO:0000313" key="3">
    <source>
        <dbReference type="EMBL" id="ABO59639.1"/>
    </source>
</evidence>
<evidence type="ECO:0000256" key="1">
    <source>
        <dbReference type="SAM" id="MobiDB-lite"/>
    </source>
</evidence>
<gene>
    <name evidence="3" type="ordered locus">Bcep1808_6751</name>
</gene>
<accession>A4JTN6</accession>
<protein>
    <submittedName>
        <fullName evidence="3">Sex pilus assembly protein</fullName>
    </submittedName>
</protein>
<name>A4JTN6_BURVG</name>
<feature type="signal peptide" evidence="2">
    <location>
        <begin position="1"/>
        <end position="21"/>
    </location>
</feature>
<evidence type="ECO:0000256" key="2">
    <source>
        <dbReference type="SAM" id="SignalP"/>
    </source>
</evidence>
<sequence>MKLNKFVSLLLLGSLALPLFAQEPTDQSGRFLERKSEGWFWYKDPKDEVKKEVPPPPPPPPSPEVDAKQQPAEKPDQPFSVEWLRKNMPRFLDAAINNPTKENVETYLYAQRVAMDKSQRYAEMTQRVVAADPFLDENNRVPIAAYTKSFFLRQFNAGNAEALKHIAKVGGLWVFFDSKCEYCRPQANSVQEITKKYGFVTKFISMDGKGLPNVTEFVKDKGQAKLLNLRLTPTTVLVVPPNNYFIVSQGMMAQDQLEQRIVLAADSNNLLPPDIAKKIRTYDRGVLSNDDMQKGATKDPKEWVKYLKDRLEGRY</sequence>
<dbReference type="SUPFAM" id="SSF52833">
    <property type="entry name" value="Thioredoxin-like"/>
    <property type="match status" value="1"/>
</dbReference>
<dbReference type="Pfam" id="PF13728">
    <property type="entry name" value="TraF"/>
    <property type="match status" value="1"/>
</dbReference>
<proteinExistence type="predicted"/>
<reference evidence="3 4" key="1">
    <citation type="submission" date="2007-03" db="EMBL/GenBank/DDBJ databases">
        <title>Complete sequence of plasmid pBVIE01 of Burkholderia vietnamiensis G4.</title>
        <authorList>
            <consortium name="US DOE Joint Genome Institute"/>
            <person name="Copeland A."/>
            <person name="Lucas S."/>
            <person name="Lapidus A."/>
            <person name="Barry K."/>
            <person name="Detter J.C."/>
            <person name="Glavina del Rio T."/>
            <person name="Hammon N."/>
            <person name="Israni S."/>
            <person name="Dalin E."/>
            <person name="Tice H."/>
            <person name="Pitluck S."/>
            <person name="Chain P."/>
            <person name="Malfatti S."/>
            <person name="Shin M."/>
            <person name="Vergez L."/>
            <person name="Schmutz J."/>
            <person name="Larimer F."/>
            <person name="Land M."/>
            <person name="Hauser L."/>
            <person name="Kyrpides N."/>
            <person name="Tiedje J."/>
            <person name="Richardson P."/>
        </authorList>
    </citation>
    <scope>NUCLEOTIDE SEQUENCE [LARGE SCALE GENOMIC DNA]</scope>
    <source>
        <strain evidence="4">G4 / LMG 22486</strain>
        <plasmid evidence="3 4">pBVIE01</plasmid>
    </source>
</reference>
<dbReference type="AlphaFoldDB" id="A4JTN6"/>
<dbReference type="Proteomes" id="UP000002287">
    <property type="component" value="Plasmid pBVIE01"/>
</dbReference>
<feature type="chain" id="PRO_5002670398" evidence="2">
    <location>
        <begin position="22"/>
        <end position="315"/>
    </location>
</feature>
<feature type="compositionally biased region" description="Pro residues" evidence="1">
    <location>
        <begin position="54"/>
        <end position="63"/>
    </location>
</feature>
<dbReference type="KEGG" id="bvi:Bcep1808_6751"/>
<geneLocation type="plasmid" evidence="3 4">
    <name>pBVIE01</name>
</geneLocation>
<organism evidence="3 4">
    <name type="scientific">Burkholderia vietnamiensis (strain G4 / LMG 22486)</name>
    <name type="common">Burkholderia cepacia (strain R1808)</name>
    <dbReference type="NCBI Taxonomy" id="269482"/>
    <lineage>
        <taxon>Bacteria</taxon>
        <taxon>Pseudomonadati</taxon>
        <taxon>Pseudomonadota</taxon>
        <taxon>Betaproteobacteria</taxon>
        <taxon>Burkholderiales</taxon>
        <taxon>Burkholderiaceae</taxon>
        <taxon>Burkholderia</taxon>
        <taxon>Burkholderia cepacia complex</taxon>
    </lineage>
</organism>
<keyword evidence="3" id="KW-0614">Plasmid</keyword>
<dbReference type="NCBIfam" id="TIGR02740">
    <property type="entry name" value="TraF-like"/>
    <property type="match status" value="1"/>
</dbReference>
<feature type="region of interest" description="Disordered" evidence="1">
    <location>
        <begin position="46"/>
        <end position="76"/>
    </location>
</feature>
<feature type="compositionally biased region" description="Basic and acidic residues" evidence="1">
    <location>
        <begin position="65"/>
        <end position="76"/>
    </location>
</feature>
<keyword evidence="2" id="KW-0732">Signal</keyword>